<dbReference type="AlphaFoldDB" id="A0A9Q9DCW6"/>
<dbReference type="Pfam" id="PF07690">
    <property type="entry name" value="MFS_1"/>
    <property type="match status" value="1"/>
</dbReference>
<dbReference type="EMBL" id="CP098808">
    <property type="protein sequence ID" value="USJ26815.1"/>
    <property type="molecule type" value="Genomic_DNA"/>
</dbReference>
<feature type="transmembrane region" description="Helical" evidence="6">
    <location>
        <begin position="97"/>
        <end position="118"/>
    </location>
</feature>
<dbReference type="RefSeq" id="WP_060610700.1">
    <property type="nucleotide sequence ID" value="NZ_CP098808.1"/>
</dbReference>
<evidence type="ECO:0000259" key="7">
    <source>
        <dbReference type="PROSITE" id="PS50850"/>
    </source>
</evidence>
<keyword evidence="3 6" id="KW-0812">Transmembrane</keyword>
<dbReference type="Proteomes" id="UP001055460">
    <property type="component" value="Plasmid pA"/>
</dbReference>
<feature type="transmembrane region" description="Helical" evidence="6">
    <location>
        <begin position="299"/>
        <end position="322"/>
    </location>
</feature>
<comment type="subcellular location">
    <subcellularLocation>
        <location evidence="1">Cell membrane</location>
        <topology evidence="1">Multi-pass membrane protein</topology>
    </subcellularLocation>
</comment>
<gene>
    <name evidence="8" type="ORF">NE863_23065</name>
</gene>
<evidence type="ECO:0000313" key="8">
    <source>
        <dbReference type="EMBL" id="USJ26815.1"/>
    </source>
</evidence>
<dbReference type="InterPro" id="IPR050189">
    <property type="entry name" value="MFS_Efflux_Transporters"/>
</dbReference>
<reference evidence="8" key="1">
    <citation type="submission" date="2022-06" db="EMBL/GenBank/DDBJ databases">
        <title>Physiological and biochemical characterization and genomic elucidation of a strain of the genus Ensifer adhaerens M8 that combines arsenic oxidation and chromium reduction.</title>
        <authorList>
            <person name="Li X."/>
            <person name="Yu c."/>
        </authorList>
    </citation>
    <scope>NUCLEOTIDE SEQUENCE</scope>
    <source>
        <strain evidence="8">M8</strain>
        <plasmid evidence="8">pA</plasmid>
    </source>
</reference>
<dbReference type="InterPro" id="IPR036259">
    <property type="entry name" value="MFS_trans_sf"/>
</dbReference>
<feature type="transmembrane region" description="Helical" evidence="6">
    <location>
        <begin position="334"/>
        <end position="351"/>
    </location>
</feature>
<evidence type="ECO:0000256" key="3">
    <source>
        <dbReference type="ARBA" id="ARBA00022692"/>
    </source>
</evidence>
<sequence>MPSRFILPTLALAVFFVGATEFMLSAMLSPLAVAFETTPAHAAWLVSSYALSYAVAAPIFGYLSDRIDRRRLLLVSLVLFSIDGLAVTIAPSFGAAIVLRVFGGLASAALIPTAFALVADIIPAHRQSAAMGAVMIGMTSGIVSGPVIAGVLTEAFDWRAPFLVTAAGCLTTVAIARSAIPARAGNPPVPKMRRPVWLGRGNLIRPLAAKGLWNGTAVAGFLLAGEVLRLRYDLGVAATGVSISAFGLGLLLGNLGVGRAARLFRGDDRTLIVALFLLSAAVGGFMLNPLSFTGDLVFLTAWGFALGLAAPTSTAILASLAGEEKGQVLSLSESLNNLTILAVLPLAAMQLDATGATGAALVLAVFLAIGVFLAIADLATRKPTAP</sequence>
<dbReference type="PROSITE" id="PS50850">
    <property type="entry name" value="MFS"/>
    <property type="match status" value="1"/>
</dbReference>
<dbReference type="InterPro" id="IPR011701">
    <property type="entry name" value="MFS"/>
</dbReference>
<keyword evidence="4 6" id="KW-1133">Transmembrane helix</keyword>
<feature type="transmembrane region" description="Helical" evidence="6">
    <location>
        <begin position="357"/>
        <end position="379"/>
    </location>
</feature>
<dbReference type="InterPro" id="IPR001958">
    <property type="entry name" value="Tet-R_TetA/multi-R_MdtG-like"/>
</dbReference>
<dbReference type="Gene3D" id="1.20.1250.20">
    <property type="entry name" value="MFS general substrate transporter like domains"/>
    <property type="match status" value="1"/>
</dbReference>
<geneLocation type="plasmid" evidence="8 9">
    <name>pA</name>
</geneLocation>
<dbReference type="PRINTS" id="PR01035">
    <property type="entry name" value="TCRTETA"/>
</dbReference>
<feature type="transmembrane region" description="Helical" evidence="6">
    <location>
        <begin position="130"/>
        <end position="152"/>
    </location>
</feature>
<feature type="transmembrane region" description="Helical" evidence="6">
    <location>
        <begin position="44"/>
        <end position="63"/>
    </location>
</feature>
<keyword evidence="2" id="KW-1003">Cell membrane</keyword>
<organism evidence="8 9">
    <name type="scientific">Ensifer adhaerens</name>
    <name type="common">Sinorhizobium morelense</name>
    <dbReference type="NCBI Taxonomy" id="106592"/>
    <lineage>
        <taxon>Bacteria</taxon>
        <taxon>Pseudomonadati</taxon>
        <taxon>Pseudomonadota</taxon>
        <taxon>Alphaproteobacteria</taxon>
        <taxon>Hyphomicrobiales</taxon>
        <taxon>Rhizobiaceae</taxon>
        <taxon>Sinorhizobium/Ensifer group</taxon>
        <taxon>Ensifer</taxon>
    </lineage>
</organism>
<dbReference type="GO" id="GO:0005886">
    <property type="term" value="C:plasma membrane"/>
    <property type="evidence" value="ECO:0007669"/>
    <property type="project" value="UniProtKB-SubCell"/>
</dbReference>
<dbReference type="PANTHER" id="PTHR43124">
    <property type="entry name" value="PURINE EFFLUX PUMP PBUE"/>
    <property type="match status" value="1"/>
</dbReference>
<name>A0A9Q9DCW6_ENSAD</name>
<dbReference type="PANTHER" id="PTHR43124:SF3">
    <property type="entry name" value="CHLORAMPHENICOL EFFLUX PUMP RV0191"/>
    <property type="match status" value="1"/>
</dbReference>
<feature type="transmembrane region" description="Helical" evidence="6">
    <location>
        <begin position="203"/>
        <end position="224"/>
    </location>
</feature>
<evidence type="ECO:0000256" key="2">
    <source>
        <dbReference type="ARBA" id="ARBA00022475"/>
    </source>
</evidence>
<keyword evidence="5 6" id="KW-0472">Membrane</keyword>
<accession>A0A9Q9DCW6</accession>
<evidence type="ECO:0000256" key="5">
    <source>
        <dbReference type="ARBA" id="ARBA00023136"/>
    </source>
</evidence>
<dbReference type="GO" id="GO:0022857">
    <property type="term" value="F:transmembrane transporter activity"/>
    <property type="evidence" value="ECO:0007669"/>
    <property type="project" value="InterPro"/>
</dbReference>
<evidence type="ECO:0000313" key="9">
    <source>
        <dbReference type="Proteomes" id="UP001055460"/>
    </source>
</evidence>
<feature type="transmembrane region" description="Helical" evidence="6">
    <location>
        <begin position="158"/>
        <end position="182"/>
    </location>
</feature>
<feature type="transmembrane region" description="Helical" evidence="6">
    <location>
        <begin position="236"/>
        <end position="257"/>
    </location>
</feature>
<feature type="domain" description="Major facilitator superfamily (MFS) profile" evidence="7">
    <location>
        <begin position="6"/>
        <end position="382"/>
    </location>
</feature>
<proteinExistence type="predicted"/>
<feature type="transmembrane region" description="Helical" evidence="6">
    <location>
        <begin position="72"/>
        <end position="91"/>
    </location>
</feature>
<keyword evidence="8" id="KW-0614">Plasmid</keyword>
<protein>
    <submittedName>
        <fullName evidence="8">MFS transporter</fullName>
    </submittedName>
</protein>
<evidence type="ECO:0000256" key="1">
    <source>
        <dbReference type="ARBA" id="ARBA00004651"/>
    </source>
</evidence>
<feature type="transmembrane region" description="Helical" evidence="6">
    <location>
        <begin position="269"/>
        <end position="287"/>
    </location>
</feature>
<evidence type="ECO:0000256" key="6">
    <source>
        <dbReference type="SAM" id="Phobius"/>
    </source>
</evidence>
<dbReference type="SUPFAM" id="SSF103473">
    <property type="entry name" value="MFS general substrate transporter"/>
    <property type="match status" value="1"/>
</dbReference>
<dbReference type="InterPro" id="IPR020846">
    <property type="entry name" value="MFS_dom"/>
</dbReference>
<evidence type="ECO:0000256" key="4">
    <source>
        <dbReference type="ARBA" id="ARBA00022989"/>
    </source>
</evidence>